<reference evidence="2" key="1">
    <citation type="journal article" date="2023" name="IScience">
        <title>Live-bearing cockroach genome reveals convergent evolutionary mechanisms linked to viviparity in insects and beyond.</title>
        <authorList>
            <person name="Fouks B."/>
            <person name="Harrison M.C."/>
            <person name="Mikhailova A.A."/>
            <person name="Marchal E."/>
            <person name="English S."/>
            <person name="Carruthers M."/>
            <person name="Jennings E.C."/>
            <person name="Chiamaka E.L."/>
            <person name="Frigard R.A."/>
            <person name="Pippel M."/>
            <person name="Attardo G.M."/>
            <person name="Benoit J.B."/>
            <person name="Bornberg-Bauer E."/>
            <person name="Tobe S.S."/>
        </authorList>
    </citation>
    <scope>NUCLEOTIDE SEQUENCE</scope>
    <source>
        <strain evidence="2">Stay&amp;Tobe</strain>
    </source>
</reference>
<name>A0AAD8A2C3_DIPPU</name>
<dbReference type="EMBL" id="JASPKZ010004192">
    <property type="protein sequence ID" value="KAJ9590835.1"/>
    <property type="molecule type" value="Genomic_DNA"/>
</dbReference>
<dbReference type="AlphaFoldDB" id="A0AAD8A2C3"/>
<reference evidence="2" key="2">
    <citation type="submission" date="2023-05" db="EMBL/GenBank/DDBJ databases">
        <authorList>
            <person name="Fouks B."/>
        </authorList>
    </citation>
    <scope>NUCLEOTIDE SEQUENCE</scope>
    <source>
        <strain evidence="2">Stay&amp;Tobe</strain>
        <tissue evidence="2">Testes</tissue>
    </source>
</reference>
<gene>
    <name evidence="2" type="ORF">L9F63_016133</name>
</gene>
<sequence>MHLQHVTHLLIAANNKHTYNMYKNTIVVLAAILVVAQAGVAPLALPYAVAPFGSSYTAHSINHALAAPVAVPAAAPLVAAAPYVAAAPAAYYAPHAAAYLGVCIILRN</sequence>
<keyword evidence="3" id="KW-1185">Reference proteome</keyword>
<protein>
    <submittedName>
        <fullName evidence="2">Uncharacterized protein</fullName>
    </submittedName>
</protein>
<keyword evidence="1" id="KW-1133">Transmembrane helix</keyword>
<feature type="transmembrane region" description="Helical" evidence="1">
    <location>
        <begin position="26"/>
        <end position="49"/>
    </location>
</feature>
<organism evidence="2 3">
    <name type="scientific">Diploptera punctata</name>
    <name type="common">Pacific beetle cockroach</name>
    <dbReference type="NCBI Taxonomy" id="6984"/>
    <lineage>
        <taxon>Eukaryota</taxon>
        <taxon>Metazoa</taxon>
        <taxon>Ecdysozoa</taxon>
        <taxon>Arthropoda</taxon>
        <taxon>Hexapoda</taxon>
        <taxon>Insecta</taxon>
        <taxon>Pterygota</taxon>
        <taxon>Neoptera</taxon>
        <taxon>Polyneoptera</taxon>
        <taxon>Dictyoptera</taxon>
        <taxon>Blattodea</taxon>
        <taxon>Blaberoidea</taxon>
        <taxon>Blaberidae</taxon>
        <taxon>Diplopterinae</taxon>
        <taxon>Diploptera</taxon>
    </lineage>
</organism>
<feature type="transmembrane region" description="Helical" evidence="1">
    <location>
        <begin position="89"/>
        <end position="106"/>
    </location>
</feature>
<comment type="caution">
    <text evidence="2">The sequence shown here is derived from an EMBL/GenBank/DDBJ whole genome shotgun (WGS) entry which is preliminary data.</text>
</comment>
<dbReference type="Proteomes" id="UP001233999">
    <property type="component" value="Unassembled WGS sequence"/>
</dbReference>
<keyword evidence="1" id="KW-0812">Transmembrane</keyword>
<proteinExistence type="predicted"/>
<evidence type="ECO:0000256" key="1">
    <source>
        <dbReference type="SAM" id="Phobius"/>
    </source>
</evidence>
<evidence type="ECO:0000313" key="3">
    <source>
        <dbReference type="Proteomes" id="UP001233999"/>
    </source>
</evidence>
<keyword evidence="1" id="KW-0472">Membrane</keyword>
<feature type="non-terminal residue" evidence="2">
    <location>
        <position position="108"/>
    </location>
</feature>
<evidence type="ECO:0000313" key="2">
    <source>
        <dbReference type="EMBL" id="KAJ9590835.1"/>
    </source>
</evidence>
<accession>A0AAD8A2C3</accession>